<proteinExistence type="predicted"/>
<sequence>MATAILPSDDFLTNADDQQFEIFCLIWLDDNINTKNNRDTEQKLRAVINRLQKFQDVKQCQKYIEERSQNERVVMIVSGRLGREIVPSIYKLRQVISIYVYCTDKEGNKKWTDKFAKIKAVVVELDELVVQIKADHKIQKMVEEPLSINIFTTGPDAGKSTGGVNGKFVFSQVLIDCLLRLKSTQADTKELIKLCRNAYEGNSFELSNIHEFQKDYSPDKVLWWYTRASFFYKTLNAVLRTENIHMIFLFRGFISDIQRQLKYHQAKKPLRVYRGQMISRDELKNLEQCRGQFISVNSFFSTSTDEKRALSFLNAPDNTDNLEPVLFEIVADPTVAITKPFADIRAYSEYPEESEILFMLGSIFRLDNIDYSNDNQVWIIRMTLCSENEHDLKNVLMYMKQQLGNGETNLRTLGRVLSEMGKFDLAEQYFTRLLKELSPNDPLCGNLYKDLE</sequence>
<name>A0A815JGF8_9BILA</name>
<evidence type="ECO:0000313" key="3">
    <source>
        <dbReference type="EMBL" id="CAF3882701.1"/>
    </source>
</evidence>
<protein>
    <recommendedName>
        <fullName evidence="1">ADP ribosyltransferase domain-containing protein</fullName>
    </recommendedName>
</protein>
<dbReference type="SUPFAM" id="SSF56399">
    <property type="entry name" value="ADP-ribosylation"/>
    <property type="match status" value="1"/>
</dbReference>
<dbReference type="EMBL" id="CAJOBD010002448">
    <property type="protein sequence ID" value="CAF3882701.1"/>
    <property type="molecule type" value="Genomic_DNA"/>
</dbReference>
<evidence type="ECO:0000313" key="4">
    <source>
        <dbReference type="Proteomes" id="UP000663864"/>
    </source>
</evidence>
<dbReference type="AlphaFoldDB" id="A0A815JGF8"/>
<gene>
    <name evidence="3" type="ORF">JBS370_LOCUS19928</name>
    <name evidence="2" type="ORF">ZHD862_LOCUS32153</name>
</gene>
<dbReference type="EMBL" id="CAJNOT010003404">
    <property type="protein sequence ID" value="CAF1381728.1"/>
    <property type="molecule type" value="Genomic_DNA"/>
</dbReference>
<dbReference type="InterPro" id="IPR003540">
    <property type="entry name" value="ADP-ribosyltransferase"/>
</dbReference>
<dbReference type="Proteomes" id="UP000663864">
    <property type="component" value="Unassembled WGS sequence"/>
</dbReference>
<feature type="domain" description="ADP ribosyltransferase" evidence="1">
    <location>
        <begin position="222"/>
        <end position="381"/>
    </location>
</feature>
<comment type="caution">
    <text evidence="2">The sequence shown here is derived from an EMBL/GenBank/DDBJ whole genome shotgun (WGS) entry which is preliminary data.</text>
</comment>
<reference evidence="2" key="1">
    <citation type="submission" date="2021-02" db="EMBL/GenBank/DDBJ databases">
        <authorList>
            <person name="Nowell W R."/>
        </authorList>
    </citation>
    <scope>NUCLEOTIDE SEQUENCE</scope>
</reference>
<dbReference type="Pfam" id="PF03496">
    <property type="entry name" value="ADPrib_exo_Tox"/>
    <property type="match status" value="1"/>
</dbReference>
<accession>A0A815JGF8</accession>
<dbReference type="GO" id="GO:0005576">
    <property type="term" value="C:extracellular region"/>
    <property type="evidence" value="ECO:0007669"/>
    <property type="project" value="InterPro"/>
</dbReference>
<dbReference type="Proteomes" id="UP000663836">
    <property type="component" value="Unassembled WGS sequence"/>
</dbReference>
<dbReference type="PROSITE" id="PS51996">
    <property type="entry name" value="TR_MART"/>
    <property type="match status" value="1"/>
</dbReference>
<evidence type="ECO:0000313" key="2">
    <source>
        <dbReference type="EMBL" id="CAF1381728.1"/>
    </source>
</evidence>
<dbReference type="Gene3D" id="3.90.176.10">
    <property type="entry name" value="Toxin ADP-ribosyltransferase, Chain A, domain 1"/>
    <property type="match status" value="1"/>
</dbReference>
<organism evidence="2 4">
    <name type="scientific">Rotaria sordida</name>
    <dbReference type="NCBI Taxonomy" id="392033"/>
    <lineage>
        <taxon>Eukaryota</taxon>
        <taxon>Metazoa</taxon>
        <taxon>Spiralia</taxon>
        <taxon>Gnathifera</taxon>
        <taxon>Rotifera</taxon>
        <taxon>Eurotatoria</taxon>
        <taxon>Bdelloidea</taxon>
        <taxon>Philodinida</taxon>
        <taxon>Philodinidae</taxon>
        <taxon>Rotaria</taxon>
    </lineage>
</organism>
<evidence type="ECO:0000259" key="1">
    <source>
        <dbReference type="Pfam" id="PF03496"/>
    </source>
</evidence>